<evidence type="ECO:0000259" key="1">
    <source>
        <dbReference type="Pfam" id="PF08378"/>
    </source>
</evidence>
<dbReference type="InterPro" id="IPR011528">
    <property type="entry name" value="NERD"/>
</dbReference>
<dbReference type="InterPro" id="IPR011335">
    <property type="entry name" value="Restrct_endonuc-II-like"/>
</dbReference>
<sequence>MVGIDSSLKQLFTEIYYIIKEIDSKTVEVWVEIANFPFLEEIGESNLENFLERFQSISLKRGNYQQMYVIVDKITFILESIQFLNHDIRFLSGILDYSGFERLIKEILSRNNYLSLTNFRFSDGSKLKSNTTQKRFEIDVIGIYLNYILIIDAKQWKRKDSYASMNKAANLQLSRCIALKQNSVAFSNLILNLLGKISNFKKKLPFFLIPIIVTLEDNGIKINENLIPIVSIYEFNGFLQELPKNLQYFKKIQIKNLFYKKN</sequence>
<dbReference type="SUPFAM" id="SSF52980">
    <property type="entry name" value="Restriction endonuclease-like"/>
    <property type="match status" value="1"/>
</dbReference>
<gene>
    <name evidence="2" type="ORF">LCGC14_1729970</name>
</gene>
<feature type="domain" description="NERD" evidence="1">
    <location>
        <begin position="101"/>
        <end position="204"/>
    </location>
</feature>
<evidence type="ECO:0000313" key="2">
    <source>
        <dbReference type="EMBL" id="KKM07831.1"/>
    </source>
</evidence>
<reference evidence="2" key="1">
    <citation type="journal article" date="2015" name="Nature">
        <title>Complex archaea that bridge the gap between prokaryotes and eukaryotes.</title>
        <authorList>
            <person name="Spang A."/>
            <person name="Saw J.H."/>
            <person name="Jorgensen S.L."/>
            <person name="Zaremba-Niedzwiedzka K."/>
            <person name="Martijn J."/>
            <person name="Lind A.E."/>
            <person name="van Eijk R."/>
            <person name="Schleper C."/>
            <person name="Guy L."/>
            <person name="Ettema T.J."/>
        </authorList>
    </citation>
    <scope>NUCLEOTIDE SEQUENCE</scope>
</reference>
<accession>A0A0F9JQH4</accession>
<dbReference type="AlphaFoldDB" id="A0A0F9JQH4"/>
<dbReference type="EMBL" id="LAZR01015688">
    <property type="protein sequence ID" value="KKM07831.1"/>
    <property type="molecule type" value="Genomic_DNA"/>
</dbReference>
<proteinExistence type="predicted"/>
<comment type="caution">
    <text evidence="2">The sequence shown here is derived from an EMBL/GenBank/DDBJ whole genome shotgun (WGS) entry which is preliminary data.</text>
</comment>
<dbReference type="Pfam" id="PF08378">
    <property type="entry name" value="NERD"/>
    <property type="match status" value="1"/>
</dbReference>
<organism evidence="2">
    <name type="scientific">marine sediment metagenome</name>
    <dbReference type="NCBI Taxonomy" id="412755"/>
    <lineage>
        <taxon>unclassified sequences</taxon>
        <taxon>metagenomes</taxon>
        <taxon>ecological metagenomes</taxon>
    </lineage>
</organism>
<name>A0A0F9JQH4_9ZZZZ</name>
<protein>
    <recommendedName>
        <fullName evidence="1">NERD domain-containing protein</fullName>
    </recommendedName>
</protein>